<reference evidence="8 9" key="1">
    <citation type="journal article" date="2020" name="ISME J.">
        <title>Enrichment and physiological characterization of a novel comammox Nitrospira indicates ammonium inhibition of complete nitrification.</title>
        <authorList>
            <person name="Sakoula D."/>
            <person name="Koch H."/>
            <person name="Frank J."/>
            <person name="Jetten M.S.M."/>
            <person name="van Kessel M.A.H.J."/>
            <person name="Lucker S."/>
        </authorList>
    </citation>
    <scope>NUCLEOTIDE SEQUENCE [LARGE SCALE GENOMIC DNA]</scope>
    <source>
        <strain evidence="8">Comreactor17</strain>
    </source>
</reference>
<evidence type="ECO:0000256" key="4">
    <source>
        <dbReference type="ARBA" id="ARBA00035171"/>
    </source>
</evidence>
<evidence type="ECO:0000313" key="9">
    <source>
        <dbReference type="Proteomes" id="UP000593737"/>
    </source>
</evidence>
<dbReference type="KEGG" id="nkf:Nkreftii_001163"/>
<dbReference type="PROSITE" id="PS01015">
    <property type="entry name" value="RIBOSOMAL_L19"/>
    <property type="match status" value="1"/>
</dbReference>
<dbReference type="GO" id="GO:0022625">
    <property type="term" value="C:cytosolic large ribosomal subunit"/>
    <property type="evidence" value="ECO:0007669"/>
    <property type="project" value="TreeGrafter"/>
</dbReference>
<keyword evidence="3 5" id="KW-0687">Ribonucleoprotein</keyword>
<evidence type="ECO:0000256" key="6">
    <source>
        <dbReference type="RuleBase" id="RU000559"/>
    </source>
</evidence>
<evidence type="ECO:0000256" key="5">
    <source>
        <dbReference type="HAMAP-Rule" id="MF_00402"/>
    </source>
</evidence>
<sequence length="136" mass="15213">MNQLERIQRSLTKKSVPHFEIGDTVKVHVKVVEGEKERIQVYEGTVIARKGSLNTEMFTVRKLSYGIGVERIFPVHSPIVAKIDVVRQGKVRRAKLYYLRGKKGKFAKVEEREFVGGGESKPSTQPTTSEAAAVTA</sequence>
<dbReference type="NCBIfam" id="TIGR01024">
    <property type="entry name" value="rplS_bact"/>
    <property type="match status" value="1"/>
</dbReference>
<dbReference type="PRINTS" id="PR00061">
    <property type="entry name" value="RIBOSOMALL19"/>
</dbReference>
<evidence type="ECO:0000256" key="1">
    <source>
        <dbReference type="ARBA" id="ARBA00005781"/>
    </source>
</evidence>
<feature type="region of interest" description="Disordered" evidence="7">
    <location>
        <begin position="115"/>
        <end position="136"/>
    </location>
</feature>
<dbReference type="InterPro" id="IPR038657">
    <property type="entry name" value="Ribosomal_bL19_sf"/>
</dbReference>
<evidence type="ECO:0000256" key="7">
    <source>
        <dbReference type="SAM" id="MobiDB-lite"/>
    </source>
</evidence>
<dbReference type="PANTHER" id="PTHR15680">
    <property type="entry name" value="RIBOSOMAL PROTEIN L19"/>
    <property type="match status" value="1"/>
</dbReference>
<evidence type="ECO:0000256" key="3">
    <source>
        <dbReference type="ARBA" id="ARBA00023274"/>
    </source>
</evidence>
<organism evidence="8 9">
    <name type="scientific">Candidatus Nitrospira kreftii</name>
    <dbReference type="NCBI Taxonomy" id="2652173"/>
    <lineage>
        <taxon>Bacteria</taxon>
        <taxon>Pseudomonadati</taxon>
        <taxon>Nitrospirota</taxon>
        <taxon>Nitrospiria</taxon>
        <taxon>Nitrospirales</taxon>
        <taxon>Nitrospiraceae</taxon>
        <taxon>Nitrospira</taxon>
    </lineage>
</organism>
<dbReference type="PIRSF" id="PIRSF002191">
    <property type="entry name" value="Ribosomal_L19"/>
    <property type="match status" value="1"/>
</dbReference>
<proteinExistence type="inferred from homology"/>
<comment type="similarity">
    <text evidence="1 5 6">Belongs to the bacterial ribosomal protein bL19 family.</text>
</comment>
<dbReference type="GO" id="GO:0006412">
    <property type="term" value="P:translation"/>
    <property type="evidence" value="ECO:0007669"/>
    <property type="project" value="UniProtKB-UniRule"/>
</dbReference>
<dbReference type="HAMAP" id="MF_00402">
    <property type="entry name" value="Ribosomal_bL19"/>
    <property type="match status" value="1"/>
</dbReference>
<dbReference type="PANTHER" id="PTHR15680:SF9">
    <property type="entry name" value="LARGE RIBOSOMAL SUBUNIT PROTEIN BL19M"/>
    <property type="match status" value="1"/>
</dbReference>
<dbReference type="FunFam" id="2.30.30.790:FF:000001">
    <property type="entry name" value="50S ribosomal protein L19"/>
    <property type="match status" value="1"/>
</dbReference>
<dbReference type="InterPro" id="IPR001857">
    <property type="entry name" value="Ribosomal_bL19"/>
</dbReference>
<dbReference type="AlphaFoldDB" id="A0A7S8IYS9"/>
<dbReference type="GO" id="GO:0003735">
    <property type="term" value="F:structural constituent of ribosome"/>
    <property type="evidence" value="ECO:0007669"/>
    <property type="project" value="InterPro"/>
</dbReference>
<gene>
    <name evidence="5" type="primary">rplS</name>
    <name evidence="8" type="ORF">Nkreftii_001163</name>
</gene>
<evidence type="ECO:0000313" key="8">
    <source>
        <dbReference type="EMBL" id="QPD03389.1"/>
    </source>
</evidence>
<keyword evidence="2 5" id="KW-0689">Ribosomal protein</keyword>
<protein>
    <recommendedName>
        <fullName evidence="4 5">Large ribosomal subunit protein bL19</fullName>
    </recommendedName>
</protein>
<dbReference type="SUPFAM" id="SSF50104">
    <property type="entry name" value="Translation proteins SH3-like domain"/>
    <property type="match status" value="1"/>
</dbReference>
<name>A0A7S8IYS9_9BACT</name>
<comment type="function">
    <text evidence="5 6">This protein is located at the 30S-50S ribosomal subunit interface and may play a role in the structure and function of the aminoacyl-tRNA binding site.</text>
</comment>
<dbReference type="Pfam" id="PF01245">
    <property type="entry name" value="Ribosomal_L19"/>
    <property type="match status" value="1"/>
</dbReference>
<dbReference type="InterPro" id="IPR008991">
    <property type="entry name" value="Translation_prot_SH3-like_sf"/>
</dbReference>
<dbReference type="InterPro" id="IPR018257">
    <property type="entry name" value="Ribosomal_bL19_CS"/>
</dbReference>
<accession>A0A7S8IYS9</accession>
<dbReference type="EMBL" id="CP047423">
    <property type="protein sequence ID" value="QPD03389.1"/>
    <property type="molecule type" value="Genomic_DNA"/>
</dbReference>
<dbReference type="Gene3D" id="2.30.30.790">
    <property type="match status" value="1"/>
</dbReference>
<dbReference type="Proteomes" id="UP000593737">
    <property type="component" value="Chromosome"/>
</dbReference>
<evidence type="ECO:0000256" key="2">
    <source>
        <dbReference type="ARBA" id="ARBA00022980"/>
    </source>
</evidence>
<feature type="compositionally biased region" description="Polar residues" evidence="7">
    <location>
        <begin position="121"/>
        <end position="130"/>
    </location>
</feature>